<proteinExistence type="predicted"/>
<keyword evidence="2" id="KW-1185">Reference proteome</keyword>
<keyword evidence="1" id="KW-0675">Receptor</keyword>
<gene>
    <name evidence="1" type="ORF">V1478_007363</name>
</gene>
<evidence type="ECO:0000313" key="2">
    <source>
        <dbReference type="Proteomes" id="UP001607302"/>
    </source>
</evidence>
<name>A0ABD2B2Y9_VESSQ</name>
<comment type="caution">
    <text evidence="1">The sequence shown here is derived from an EMBL/GenBank/DDBJ whole genome shotgun (WGS) entry which is preliminary data.</text>
</comment>
<protein>
    <submittedName>
        <fullName evidence="1">Sortilin-related receptor</fullName>
    </submittedName>
</protein>
<dbReference type="EMBL" id="JAUDFV010000133">
    <property type="protein sequence ID" value="KAL2727085.1"/>
    <property type="molecule type" value="Genomic_DNA"/>
</dbReference>
<sequence length="120" mass="14183">MWVGQMFIVQVGYPKRSSLSSKKELEAKDSNQEIVIVEEDRSMIGLPWQERRHGAYEEVQEDERSCEDQRFERKENVVEQREREILRVKSLEMPVPPPIPPALASNWKNKWECEPNSKDI</sequence>
<reference evidence="1 2" key="1">
    <citation type="journal article" date="2024" name="Ann. Entomol. Soc. Am.">
        <title>Genomic analyses of the southern and eastern yellowjacket wasps (Hymenoptera: Vespidae) reveal evolutionary signatures of social life.</title>
        <authorList>
            <person name="Catto M.A."/>
            <person name="Caine P.B."/>
            <person name="Orr S.E."/>
            <person name="Hunt B.G."/>
            <person name="Goodisman M.A.D."/>
        </authorList>
    </citation>
    <scope>NUCLEOTIDE SEQUENCE [LARGE SCALE GENOMIC DNA]</scope>
    <source>
        <strain evidence="1">233</strain>
        <tissue evidence="1">Head and thorax</tissue>
    </source>
</reference>
<organism evidence="1 2">
    <name type="scientific">Vespula squamosa</name>
    <name type="common">Southern yellow jacket</name>
    <name type="synonym">Wasp</name>
    <dbReference type="NCBI Taxonomy" id="30214"/>
    <lineage>
        <taxon>Eukaryota</taxon>
        <taxon>Metazoa</taxon>
        <taxon>Ecdysozoa</taxon>
        <taxon>Arthropoda</taxon>
        <taxon>Hexapoda</taxon>
        <taxon>Insecta</taxon>
        <taxon>Pterygota</taxon>
        <taxon>Neoptera</taxon>
        <taxon>Endopterygota</taxon>
        <taxon>Hymenoptera</taxon>
        <taxon>Apocrita</taxon>
        <taxon>Aculeata</taxon>
        <taxon>Vespoidea</taxon>
        <taxon>Vespidae</taxon>
        <taxon>Vespinae</taxon>
        <taxon>Vespula</taxon>
    </lineage>
</organism>
<evidence type="ECO:0000313" key="1">
    <source>
        <dbReference type="EMBL" id="KAL2727085.1"/>
    </source>
</evidence>
<accession>A0ABD2B2Y9</accession>
<dbReference type="AlphaFoldDB" id="A0ABD2B2Y9"/>
<dbReference type="Proteomes" id="UP001607302">
    <property type="component" value="Unassembled WGS sequence"/>
</dbReference>